<reference evidence="2" key="1">
    <citation type="submission" date="2014-09" db="EMBL/GenBank/DDBJ databases">
        <title>The mobilome of the heavy metals and metalloids hypertolerant bacteria from the Lubin copper mine (Poland).</title>
        <authorList>
            <person name="Dziewit L."/>
            <person name="Bartosik D."/>
        </authorList>
    </citation>
    <scope>NUCLEOTIDE SEQUENCE</scope>
    <source>
        <plasmid evidence="2">pLM16A1</plasmid>
    </source>
</reference>
<organism evidence="2">
    <name type="scientific">Achromobacter sp. LM16</name>
    <dbReference type="NCBI Taxonomy" id="1449778"/>
    <lineage>
        <taxon>Bacteria</taxon>
        <taxon>Pseudomonadati</taxon>
        <taxon>Pseudomonadota</taxon>
        <taxon>Betaproteobacteria</taxon>
        <taxon>Burkholderiales</taxon>
        <taxon>Alcaligenaceae</taxon>
        <taxon>Achromobacter</taxon>
    </lineage>
</organism>
<keyword evidence="1" id="KW-1133">Transmembrane helix</keyword>
<sequence>MATSNVTGRAEPGISKYCITFGVSLAALILAGGVLVFSYWQHVELLHEGDRVGTRLERLGLIDREGAQHEPR</sequence>
<name>A0A0D5A0B8_9BURK</name>
<keyword evidence="1" id="KW-0812">Transmembrane</keyword>
<dbReference type="AlphaFoldDB" id="A0A0D5A0B8"/>
<keyword evidence="1" id="KW-0472">Membrane</keyword>
<protein>
    <submittedName>
        <fullName evidence="2">Uncharacterized protein</fullName>
    </submittedName>
</protein>
<evidence type="ECO:0000313" key="2">
    <source>
        <dbReference type="EMBL" id="AJW29854.1"/>
    </source>
</evidence>
<evidence type="ECO:0000256" key="1">
    <source>
        <dbReference type="SAM" id="Phobius"/>
    </source>
</evidence>
<feature type="transmembrane region" description="Helical" evidence="1">
    <location>
        <begin position="17"/>
        <end position="40"/>
    </location>
</feature>
<geneLocation type="plasmid" evidence="2">
    <name>pLM16A1</name>
</geneLocation>
<accession>A0A0D5A0B8</accession>
<proteinExistence type="predicted"/>
<dbReference type="EMBL" id="KM659090">
    <property type="protein sequence ID" value="AJW29854.1"/>
    <property type="molecule type" value="Genomic_DNA"/>
</dbReference>
<keyword evidence="2" id="KW-0614">Plasmid</keyword>
<dbReference type="RefSeq" id="WP_032490922.1">
    <property type="nucleotide sequence ID" value="NZ_KM659090.1"/>
</dbReference>
<gene>
    <name evidence="2" type="ORF">pLM16A1_p12</name>
</gene>